<dbReference type="CDD" id="cd01647">
    <property type="entry name" value="RT_LTR"/>
    <property type="match status" value="1"/>
</dbReference>
<evidence type="ECO:0000313" key="2">
    <source>
        <dbReference type="EMBL" id="CAL1398634.1"/>
    </source>
</evidence>
<dbReference type="PANTHER" id="PTHR24559:SF444">
    <property type="entry name" value="REVERSE TRANSCRIPTASE DOMAIN-CONTAINING PROTEIN"/>
    <property type="match status" value="1"/>
</dbReference>
<dbReference type="EMBL" id="OZ034820">
    <property type="protein sequence ID" value="CAL1398634.1"/>
    <property type="molecule type" value="Genomic_DNA"/>
</dbReference>
<accession>A0AAV2FKV1</accession>
<dbReference type="InterPro" id="IPR000477">
    <property type="entry name" value="RT_dom"/>
</dbReference>
<reference evidence="2 3" key="1">
    <citation type="submission" date="2024-04" db="EMBL/GenBank/DDBJ databases">
        <authorList>
            <person name="Fracassetti M."/>
        </authorList>
    </citation>
    <scope>NUCLEOTIDE SEQUENCE [LARGE SCALE GENOMIC DNA]</scope>
</reference>
<gene>
    <name evidence="2" type="ORF">LTRI10_LOCUS38856</name>
</gene>
<dbReference type="InterPro" id="IPR043128">
    <property type="entry name" value="Rev_trsase/Diguanyl_cyclase"/>
</dbReference>
<dbReference type="SUPFAM" id="SSF56672">
    <property type="entry name" value="DNA/RNA polymerases"/>
    <property type="match status" value="1"/>
</dbReference>
<feature type="domain" description="Reverse transcriptase" evidence="1">
    <location>
        <begin position="21"/>
        <end position="114"/>
    </location>
</feature>
<sequence length="116" mass="13560">MLENLVGHSFYYFLDGMSGCFQIFISPEDKDFTCPYGNFAYPRIPFGLCNALATFHRCMTNIFADYMGHIVEAFMDDFSVYGESFDHCLKNLEKVRNRYEETNIALSWEQSHFMVT</sequence>
<evidence type="ECO:0000259" key="1">
    <source>
        <dbReference type="Pfam" id="PF00078"/>
    </source>
</evidence>
<dbReference type="Proteomes" id="UP001497516">
    <property type="component" value="Chromosome 7"/>
</dbReference>
<name>A0AAV2FKV1_9ROSI</name>
<dbReference type="InterPro" id="IPR043502">
    <property type="entry name" value="DNA/RNA_pol_sf"/>
</dbReference>
<proteinExistence type="predicted"/>
<dbReference type="AlphaFoldDB" id="A0AAV2FKV1"/>
<dbReference type="Gene3D" id="3.30.70.270">
    <property type="match status" value="1"/>
</dbReference>
<organism evidence="2 3">
    <name type="scientific">Linum trigynum</name>
    <dbReference type="NCBI Taxonomy" id="586398"/>
    <lineage>
        <taxon>Eukaryota</taxon>
        <taxon>Viridiplantae</taxon>
        <taxon>Streptophyta</taxon>
        <taxon>Embryophyta</taxon>
        <taxon>Tracheophyta</taxon>
        <taxon>Spermatophyta</taxon>
        <taxon>Magnoliopsida</taxon>
        <taxon>eudicotyledons</taxon>
        <taxon>Gunneridae</taxon>
        <taxon>Pentapetalae</taxon>
        <taxon>rosids</taxon>
        <taxon>fabids</taxon>
        <taxon>Malpighiales</taxon>
        <taxon>Linaceae</taxon>
        <taxon>Linum</taxon>
    </lineage>
</organism>
<dbReference type="InterPro" id="IPR053134">
    <property type="entry name" value="RNA-dir_DNA_polymerase"/>
</dbReference>
<protein>
    <recommendedName>
        <fullName evidence="1">Reverse transcriptase domain-containing protein</fullName>
    </recommendedName>
</protein>
<keyword evidence="3" id="KW-1185">Reference proteome</keyword>
<dbReference type="PANTHER" id="PTHR24559">
    <property type="entry name" value="TRANSPOSON TY3-I GAG-POL POLYPROTEIN"/>
    <property type="match status" value="1"/>
</dbReference>
<dbReference type="Pfam" id="PF00078">
    <property type="entry name" value="RVT_1"/>
    <property type="match status" value="1"/>
</dbReference>
<evidence type="ECO:0000313" key="3">
    <source>
        <dbReference type="Proteomes" id="UP001497516"/>
    </source>
</evidence>